<sequence>MGAREDIQTELVSAGQVFELETVSVHGNPLRVFKNAPRTLGEVWLTAAKRGDIPYLIFDDVVTTFTEADKQVRSLAAWLQAQGIQQGDRVAVGMRNYPEWVIAYWATQCIGAVLVSLNAWWVTEELKYALTDSGARAVVVDGERQDRLSNEVLQELGINIAVVTRGEDREGWATWHEVTANEKPDIRDVRIDTDDIATILYTSGTTGFPKGAAGTHRNYITNMWNGLLGVAVGARVAGVTPSSAPKPQTVALSTFPFFHIAGLCGMNGNTNNGVCIITQYKWDAADALRLVEKYKVNTLGGVPTVVRSFLEHPDFGKYDLSSIAAISQGGAPVPPDSVATIEKEFAGKVGAANGYGLTETTAAVIGNSGAAYFAKKDSVGLPFVGTDIRVVNEDGVDLPAGSIGEVWIYGPNNVQGYWNKPEETAKAFTDGWFHSGDAGFVDEDGFVYIVDRIKDMVLRGGENVYCVEVETVLFEHDAVKDCAVIGLPHEKLGEEVAAVIVPADGRGAQDAEALVAFLKSRLAGFKVPSKVFWQVDELPRNATGKVLKKDLRDRYHLIETDPKHLR</sequence>
<dbReference type="Gene3D" id="3.30.300.30">
    <property type="match status" value="1"/>
</dbReference>
<protein>
    <submittedName>
        <fullName evidence="5">Unannotated protein</fullName>
    </submittedName>
</protein>
<dbReference type="Gene3D" id="2.30.38.10">
    <property type="entry name" value="Luciferase, Domain 3"/>
    <property type="match status" value="1"/>
</dbReference>
<evidence type="ECO:0000256" key="1">
    <source>
        <dbReference type="ARBA" id="ARBA00006432"/>
    </source>
</evidence>
<comment type="similarity">
    <text evidence="1">Belongs to the ATP-dependent AMP-binding enzyme family.</text>
</comment>
<dbReference type="InterPro" id="IPR025110">
    <property type="entry name" value="AMP-bd_C"/>
</dbReference>
<dbReference type="Pfam" id="PF13193">
    <property type="entry name" value="AMP-binding_C"/>
    <property type="match status" value="1"/>
</dbReference>
<dbReference type="FunFam" id="3.30.300.30:FF:000008">
    <property type="entry name" value="2,3-dihydroxybenzoate-AMP ligase"/>
    <property type="match status" value="1"/>
</dbReference>
<dbReference type="Pfam" id="PF00501">
    <property type="entry name" value="AMP-binding"/>
    <property type="match status" value="1"/>
</dbReference>
<dbReference type="Gene3D" id="3.40.50.980">
    <property type="match status" value="2"/>
</dbReference>
<evidence type="ECO:0000259" key="3">
    <source>
        <dbReference type="Pfam" id="PF00501"/>
    </source>
</evidence>
<evidence type="ECO:0000313" key="5">
    <source>
        <dbReference type="EMBL" id="CAB4559334.1"/>
    </source>
</evidence>
<dbReference type="PROSITE" id="PS00455">
    <property type="entry name" value="AMP_BINDING"/>
    <property type="match status" value="1"/>
</dbReference>
<name>A0A6J6D7L0_9ZZZZ</name>
<organism evidence="5">
    <name type="scientific">freshwater metagenome</name>
    <dbReference type="NCBI Taxonomy" id="449393"/>
    <lineage>
        <taxon>unclassified sequences</taxon>
        <taxon>metagenomes</taxon>
        <taxon>ecological metagenomes</taxon>
    </lineage>
</organism>
<dbReference type="GO" id="GO:0016878">
    <property type="term" value="F:acid-thiol ligase activity"/>
    <property type="evidence" value="ECO:0007669"/>
    <property type="project" value="UniProtKB-ARBA"/>
</dbReference>
<dbReference type="PANTHER" id="PTHR43767:SF1">
    <property type="entry name" value="NONRIBOSOMAL PEPTIDE SYNTHASE PES1 (EUROFUNG)-RELATED"/>
    <property type="match status" value="1"/>
</dbReference>
<evidence type="ECO:0000259" key="4">
    <source>
        <dbReference type="Pfam" id="PF13193"/>
    </source>
</evidence>
<feature type="domain" description="AMP-binding enzyme C-terminal" evidence="4">
    <location>
        <begin position="468"/>
        <end position="545"/>
    </location>
</feature>
<dbReference type="InterPro" id="IPR050237">
    <property type="entry name" value="ATP-dep_AMP-bd_enzyme"/>
</dbReference>
<feature type="domain" description="AMP-dependent synthetase/ligase" evidence="3">
    <location>
        <begin position="46"/>
        <end position="418"/>
    </location>
</feature>
<keyword evidence="2" id="KW-0436">Ligase</keyword>
<dbReference type="AlphaFoldDB" id="A0A6J6D7L0"/>
<reference evidence="5" key="1">
    <citation type="submission" date="2020-05" db="EMBL/GenBank/DDBJ databases">
        <authorList>
            <person name="Chiriac C."/>
            <person name="Salcher M."/>
            <person name="Ghai R."/>
            <person name="Kavagutti S V."/>
        </authorList>
    </citation>
    <scope>NUCLEOTIDE SEQUENCE</scope>
</reference>
<dbReference type="PANTHER" id="PTHR43767">
    <property type="entry name" value="LONG-CHAIN-FATTY-ACID--COA LIGASE"/>
    <property type="match status" value="1"/>
</dbReference>
<dbReference type="InterPro" id="IPR045851">
    <property type="entry name" value="AMP-bd_C_sf"/>
</dbReference>
<evidence type="ECO:0000256" key="2">
    <source>
        <dbReference type="ARBA" id="ARBA00022598"/>
    </source>
</evidence>
<dbReference type="InterPro" id="IPR000873">
    <property type="entry name" value="AMP-dep_synth/lig_dom"/>
</dbReference>
<dbReference type="EMBL" id="CAEZTI010000033">
    <property type="protein sequence ID" value="CAB4559334.1"/>
    <property type="molecule type" value="Genomic_DNA"/>
</dbReference>
<dbReference type="SUPFAM" id="SSF56801">
    <property type="entry name" value="Acetyl-CoA synthetase-like"/>
    <property type="match status" value="1"/>
</dbReference>
<proteinExistence type="inferred from homology"/>
<accession>A0A6J6D7L0</accession>
<dbReference type="InterPro" id="IPR020845">
    <property type="entry name" value="AMP-binding_CS"/>
</dbReference>
<gene>
    <name evidence="5" type="ORF">UFOPK1619_00281</name>
</gene>